<dbReference type="Proteomes" id="UP000604001">
    <property type="component" value="Unassembled WGS sequence"/>
</dbReference>
<evidence type="ECO:0000256" key="1">
    <source>
        <dbReference type="SAM" id="Phobius"/>
    </source>
</evidence>
<keyword evidence="4" id="KW-0012">Acyltransferase</keyword>
<feature type="transmembrane region" description="Helical" evidence="1">
    <location>
        <begin position="368"/>
        <end position="387"/>
    </location>
</feature>
<dbReference type="Pfam" id="PF01757">
    <property type="entry name" value="Acyl_transf_3"/>
    <property type="match status" value="1"/>
</dbReference>
<dbReference type="GO" id="GO:0016746">
    <property type="term" value="F:acyltransferase activity"/>
    <property type="evidence" value="ECO:0007669"/>
    <property type="project" value="UniProtKB-KW"/>
</dbReference>
<sequence length="694" mass="74583">MARALRGDIQGLRALAVLVVIVSHAGVTWLPGGYVGVDVFFVISGYLIAGLLYREVERDGRFSLLGFWSRRARRILPAATVVTAVTVLTALAWFSLLDARQVVEDALWSAFFAANIHFARQDVDYFASDLGVSPLQHYWSLAVEEQFYVAWPLLLLLVLAVWRLVRRGSGGLPRGAVLGTLLVVTGASFAWSVLHSAEQPGAAYFSTLTRAWELGLGAIVALVPATALRRLGRVPATLLAALGLAMVAGACVVLDDGTAFPGYAAALPVVGSGLVLLAGAGAARPLTDVVLAWRPVRVVGDWSYSLYLWHWPALVLPAGLLGRSLEAWEAAAAVLVTFVLSAVTYTYVELPFRQGRPALALGVPRAIVLYPASFALVAATCAGTWWWTGERADAGDNPAITADGLTHDDPDGTVALVRASVDAARERRAVPSDLDPDLLDLRASVADVGACDYSTDVRRLCPRGDTEADRTVVVTGDSHARAWIPAFDRIADEGGWTAYYLVKPQCTAAHVVPAPVDQDRPFTECTVFHDWVADQVASLEPDLVVVTSSPPVNGIYDGDRRYEAIDRVTPLLAQGYDDLFSDLRRAADRVVLLRDVPKSSYDPGTCLTTGSPSLGDCTFQPVERSRRLGDVAVTSARLAGAEVVDPTPWLCYQDLCPVVVGGTLTYRDTDHLTTEYAASLAGALGRALHMLDRR</sequence>
<protein>
    <submittedName>
        <fullName evidence="4">Acyltransferase</fullName>
    </submittedName>
</protein>
<reference evidence="4 5" key="1">
    <citation type="submission" date="2020-08" db="EMBL/GenBank/DDBJ databases">
        <title>novel species in genus Nocardioides.</title>
        <authorList>
            <person name="Zhang G."/>
        </authorList>
    </citation>
    <scope>NUCLEOTIDE SEQUENCE [LARGE SCALE GENOMIC DNA]</scope>
    <source>
        <strain evidence="4 5">SC8A-24</strain>
    </source>
</reference>
<feature type="transmembrane region" description="Helical" evidence="1">
    <location>
        <begin position="327"/>
        <end position="348"/>
    </location>
</feature>
<keyword evidence="4" id="KW-0808">Transferase</keyword>
<evidence type="ECO:0000313" key="5">
    <source>
        <dbReference type="Proteomes" id="UP000604001"/>
    </source>
</evidence>
<keyword evidence="5" id="KW-1185">Reference proteome</keyword>
<dbReference type="InterPro" id="IPR050879">
    <property type="entry name" value="Acyltransferase_3"/>
</dbReference>
<gene>
    <name evidence="4" type="ORF">H7344_12330</name>
</gene>
<feature type="transmembrane region" description="Helical" evidence="1">
    <location>
        <begin position="236"/>
        <end position="254"/>
    </location>
</feature>
<keyword evidence="1" id="KW-0472">Membrane</keyword>
<feature type="domain" description="SGNH" evidence="3">
    <location>
        <begin position="451"/>
        <end position="683"/>
    </location>
</feature>
<feature type="transmembrane region" description="Helical" evidence="1">
    <location>
        <begin position="304"/>
        <end position="321"/>
    </location>
</feature>
<feature type="domain" description="Acyltransferase 3" evidence="2">
    <location>
        <begin position="8"/>
        <end position="345"/>
    </location>
</feature>
<dbReference type="RefSeq" id="WP_186346329.1">
    <property type="nucleotide sequence ID" value="NZ_BMMR01000004.1"/>
</dbReference>
<keyword evidence="1" id="KW-1133">Transmembrane helix</keyword>
<keyword evidence="1" id="KW-0812">Transmembrane</keyword>
<evidence type="ECO:0000259" key="3">
    <source>
        <dbReference type="Pfam" id="PF19040"/>
    </source>
</evidence>
<feature type="transmembrane region" description="Helical" evidence="1">
    <location>
        <begin position="75"/>
        <end position="96"/>
    </location>
</feature>
<feature type="transmembrane region" description="Helical" evidence="1">
    <location>
        <begin position="177"/>
        <end position="197"/>
    </location>
</feature>
<comment type="caution">
    <text evidence="4">The sequence shown here is derived from an EMBL/GenBank/DDBJ whole genome shotgun (WGS) entry which is preliminary data.</text>
</comment>
<dbReference type="EMBL" id="JACMYC010000006">
    <property type="protein sequence ID" value="MBC2961082.1"/>
    <property type="molecule type" value="Genomic_DNA"/>
</dbReference>
<proteinExistence type="predicted"/>
<feature type="transmembrane region" description="Helical" evidence="1">
    <location>
        <begin position="12"/>
        <end position="30"/>
    </location>
</feature>
<dbReference type="Pfam" id="PF19040">
    <property type="entry name" value="SGNH"/>
    <property type="match status" value="1"/>
</dbReference>
<feature type="transmembrane region" description="Helical" evidence="1">
    <location>
        <begin position="203"/>
        <end position="224"/>
    </location>
</feature>
<dbReference type="PANTHER" id="PTHR23028">
    <property type="entry name" value="ACETYLTRANSFERASE"/>
    <property type="match status" value="1"/>
</dbReference>
<feature type="transmembrane region" description="Helical" evidence="1">
    <location>
        <begin position="36"/>
        <end position="54"/>
    </location>
</feature>
<feature type="transmembrane region" description="Helical" evidence="1">
    <location>
        <begin position="147"/>
        <end position="165"/>
    </location>
</feature>
<evidence type="ECO:0000313" key="4">
    <source>
        <dbReference type="EMBL" id="MBC2961082.1"/>
    </source>
</evidence>
<accession>A0ABR6U9F7</accession>
<name>A0ABR6U9F7_9ACTN</name>
<dbReference type="InterPro" id="IPR043968">
    <property type="entry name" value="SGNH"/>
</dbReference>
<feature type="transmembrane region" description="Helical" evidence="1">
    <location>
        <begin position="260"/>
        <end position="283"/>
    </location>
</feature>
<evidence type="ECO:0000259" key="2">
    <source>
        <dbReference type="Pfam" id="PF01757"/>
    </source>
</evidence>
<organism evidence="4 5">
    <name type="scientific">Nocardioides deserti</name>
    <dbReference type="NCBI Taxonomy" id="1588644"/>
    <lineage>
        <taxon>Bacteria</taxon>
        <taxon>Bacillati</taxon>
        <taxon>Actinomycetota</taxon>
        <taxon>Actinomycetes</taxon>
        <taxon>Propionibacteriales</taxon>
        <taxon>Nocardioidaceae</taxon>
        <taxon>Nocardioides</taxon>
    </lineage>
</organism>
<dbReference type="PANTHER" id="PTHR23028:SF53">
    <property type="entry name" value="ACYL_TRANSF_3 DOMAIN-CONTAINING PROTEIN"/>
    <property type="match status" value="1"/>
</dbReference>
<dbReference type="InterPro" id="IPR002656">
    <property type="entry name" value="Acyl_transf_3_dom"/>
</dbReference>